<evidence type="ECO:0000313" key="1">
    <source>
        <dbReference type="EMBL" id="QHT34567.1"/>
    </source>
</evidence>
<dbReference type="EMBL" id="MN739002">
    <property type="protein sequence ID" value="QHT34567.1"/>
    <property type="molecule type" value="Genomic_DNA"/>
</dbReference>
<protein>
    <submittedName>
        <fullName evidence="1">Uncharacterized protein</fullName>
    </submittedName>
</protein>
<accession>A0A6C0EZG9</accession>
<organism evidence="1">
    <name type="scientific">viral metagenome</name>
    <dbReference type="NCBI Taxonomy" id="1070528"/>
    <lineage>
        <taxon>unclassified sequences</taxon>
        <taxon>metagenomes</taxon>
        <taxon>organismal metagenomes</taxon>
    </lineage>
</organism>
<proteinExistence type="predicted"/>
<reference evidence="1" key="1">
    <citation type="journal article" date="2020" name="Nature">
        <title>Giant virus diversity and host interactions through global metagenomics.</title>
        <authorList>
            <person name="Schulz F."/>
            <person name="Roux S."/>
            <person name="Paez-Espino D."/>
            <person name="Jungbluth S."/>
            <person name="Walsh D.A."/>
            <person name="Denef V.J."/>
            <person name="McMahon K.D."/>
            <person name="Konstantinidis K.T."/>
            <person name="Eloe-Fadrosh E.A."/>
            <person name="Kyrpides N.C."/>
            <person name="Woyke T."/>
        </authorList>
    </citation>
    <scope>NUCLEOTIDE SEQUENCE</scope>
    <source>
        <strain evidence="1">GVMAG-M-3300009163-63</strain>
    </source>
</reference>
<sequence length="202" mass="22655">MTTTTNRRIKKKEEIVSRAIQILTKYLTETNGFQKIKEIVCNNVSINRAEKANKIFHIIFSSESVNALLENMKLTGTAKSGIGIFKASKSFSSIFSRKTKTTRINTITSRLNDPIVNQVDSYLKPESLPIIERALEPLTKSCLSADFFQVVQSQCIKPIIKHVASGADVENYFSGGFRKMAAASSRKCRTRGRTRSRTRGRS</sequence>
<dbReference type="AlphaFoldDB" id="A0A6C0EZG9"/>
<name>A0A6C0EZG9_9ZZZZ</name>